<organism evidence="9 10">
    <name type="scientific">Heyndrickxia vini</name>
    <dbReference type="NCBI Taxonomy" id="1476025"/>
    <lineage>
        <taxon>Bacteria</taxon>
        <taxon>Bacillati</taxon>
        <taxon>Bacillota</taxon>
        <taxon>Bacilli</taxon>
        <taxon>Bacillales</taxon>
        <taxon>Bacillaceae</taxon>
        <taxon>Heyndrickxia</taxon>
    </lineage>
</organism>
<feature type="domain" description="Flagellar basal body rod protein N-terminal" evidence="7">
    <location>
        <begin position="11"/>
        <end position="35"/>
    </location>
</feature>
<dbReference type="PANTHER" id="PTHR30435">
    <property type="entry name" value="FLAGELLAR PROTEIN"/>
    <property type="match status" value="1"/>
</dbReference>
<proteinExistence type="inferred from homology"/>
<dbReference type="PROSITE" id="PS00588">
    <property type="entry name" value="FLAGELLA_BB_ROD"/>
    <property type="match status" value="1"/>
</dbReference>
<dbReference type="EMBL" id="CP065425">
    <property type="protein sequence ID" value="QQZ07952.1"/>
    <property type="molecule type" value="Genomic_DNA"/>
</dbReference>
<evidence type="ECO:0000256" key="1">
    <source>
        <dbReference type="ARBA" id="ARBA00004117"/>
    </source>
</evidence>
<dbReference type="InterPro" id="IPR001444">
    <property type="entry name" value="Flag_bb_rod_N"/>
</dbReference>
<dbReference type="InterPro" id="IPR006299">
    <property type="entry name" value="FlgC"/>
</dbReference>
<dbReference type="NCBIfam" id="TIGR01395">
    <property type="entry name" value="FlgC"/>
    <property type="match status" value="1"/>
</dbReference>
<evidence type="ECO:0000313" key="9">
    <source>
        <dbReference type="EMBL" id="QQZ07952.1"/>
    </source>
</evidence>
<evidence type="ECO:0000256" key="5">
    <source>
        <dbReference type="ARBA" id="ARBA00025933"/>
    </source>
</evidence>
<gene>
    <name evidence="9" type="primary">flgC</name>
    <name evidence="9" type="ORF">I5776_12735</name>
</gene>
<dbReference type="Pfam" id="PF06429">
    <property type="entry name" value="Flg_bbr_C"/>
    <property type="match status" value="1"/>
</dbReference>
<dbReference type="InterPro" id="IPR019776">
    <property type="entry name" value="Flagellar_basal_body_rod_CS"/>
</dbReference>
<comment type="subcellular location">
    <subcellularLocation>
        <location evidence="1 6">Bacterial flagellum basal body</location>
    </subcellularLocation>
</comment>
<dbReference type="Pfam" id="PF00460">
    <property type="entry name" value="Flg_bb_rod"/>
    <property type="match status" value="1"/>
</dbReference>
<keyword evidence="9" id="KW-0969">Cilium</keyword>
<dbReference type="RefSeq" id="WP_202776782.1">
    <property type="nucleotide sequence ID" value="NZ_CP065425.1"/>
</dbReference>
<feature type="domain" description="Flagellar basal-body/hook protein C-terminal" evidence="8">
    <location>
        <begin position="102"/>
        <end position="146"/>
    </location>
</feature>
<sequence>MSMFNGMGITSSALTAQRLRMDVISSNMANVDTTRGKLVNGVWQPYKRKMVVLEPRSDSFTNHFQTALNNQNGTGGVKVTKIVEDNTPSKLVYDPENPDANQDGYVSLPNVDPLREMVDLMSATRSYEANVTVLNASKSMMMKALEIGK</sequence>
<keyword evidence="9" id="KW-0282">Flagellum</keyword>
<dbReference type="InterPro" id="IPR010930">
    <property type="entry name" value="Flg_bb/hook_C_dom"/>
</dbReference>
<accession>A0ABX7DXA5</accession>
<evidence type="ECO:0000256" key="3">
    <source>
        <dbReference type="ARBA" id="ARBA00017941"/>
    </source>
</evidence>
<evidence type="ECO:0000313" key="10">
    <source>
        <dbReference type="Proteomes" id="UP000595691"/>
    </source>
</evidence>
<evidence type="ECO:0000256" key="2">
    <source>
        <dbReference type="ARBA" id="ARBA00009677"/>
    </source>
</evidence>
<comment type="similarity">
    <text evidence="2">Belongs to the flagella basal body rod proteins family.</text>
</comment>
<evidence type="ECO:0000256" key="6">
    <source>
        <dbReference type="RuleBase" id="RU362062"/>
    </source>
</evidence>
<evidence type="ECO:0000259" key="7">
    <source>
        <dbReference type="Pfam" id="PF00460"/>
    </source>
</evidence>
<keyword evidence="4 6" id="KW-0975">Bacterial flagellum</keyword>
<comment type="subunit">
    <text evidence="5 6">The basal body constitutes a major portion of the flagellar organelle and consists of four rings (L,P,S, and M) mounted on a central rod. The rod consists of about 26 subunits of FlgG in the distal portion, and FlgB, FlgC and FlgF are thought to build up the proximal portion of the rod with about 6 subunits each.</text>
</comment>
<keyword evidence="10" id="KW-1185">Reference proteome</keyword>
<evidence type="ECO:0000256" key="4">
    <source>
        <dbReference type="ARBA" id="ARBA00023143"/>
    </source>
</evidence>
<reference evidence="9 10" key="1">
    <citation type="submission" date="2020-11" db="EMBL/GenBank/DDBJ databases">
        <title>Taxonomic evaluation of the Bacillus sporothermodurans group of bacteria based on whole genome sequences.</title>
        <authorList>
            <person name="Fiedler G."/>
            <person name="Herbstmann A.-D."/>
            <person name="Doll E."/>
            <person name="Wenning M."/>
            <person name="Brinks E."/>
            <person name="Kabisch J."/>
            <person name="Breitenwieser F."/>
            <person name="Lappann M."/>
            <person name="Boehnlein C."/>
            <person name="Franz C."/>
        </authorList>
    </citation>
    <scope>NUCLEOTIDE SEQUENCE [LARGE SCALE GENOMIC DNA]</scope>
    <source>
        <strain evidence="9 10">JCM 19841</strain>
    </source>
</reference>
<protein>
    <recommendedName>
        <fullName evidence="3 6">Flagellar basal-body rod protein FlgC</fullName>
    </recommendedName>
</protein>
<evidence type="ECO:0000259" key="8">
    <source>
        <dbReference type="Pfam" id="PF06429"/>
    </source>
</evidence>
<name>A0ABX7DXA5_9BACI</name>
<dbReference type="Proteomes" id="UP000595691">
    <property type="component" value="Chromosome"/>
</dbReference>
<dbReference type="PANTHER" id="PTHR30435:SF2">
    <property type="entry name" value="FLAGELLAR BASAL-BODY ROD PROTEIN FLGC"/>
    <property type="match status" value="1"/>
</dbReference>
<keyword evidence="9" id="KW-0966">Cell projection</keyword>